<comment type="caution">
    <text evidence="1">The sequence shown here is derived from an EMBL/GenBank/DDBJ whole genome shotgun (WGS) entry which is preliminary data.</text>
</comment>
<dbReference type="Proteomes" id="UP000790377">
    <property type="component" value="Unassembled WGS sequence"/>
</dbReference>
<accession>A0ACB8ALZ5</accession>
<dbReference type="EMBL" id="MU267621">
    <property type="protein sequence ID" value="KAH7913939.1"/>
    <property type="molecule type" value="Genomic_DNA"/>
</dbReference>
<keyword evidence="2" id="KW-1185">Reference proteome</keyword>
<sequence length="321" mass="36191">MPDGHQPDKDVGPPFDAVDADITLRSSDGANFRTYKFILSFVSPVFRTMLSLPQPPDETATASSSPSTPPVVPVEENRHTLEKLLLPCYPGFGISLDTLDDLRAIMRAAEKYDMQSVLGSIRKWMVTSPLLQTNPLHFYLISCAQGWEAEARLSAAKAIEVVDFNRPVGAHHYIPEMEYASAGAYHRLIEYRARCGEAARNSFWHLDFYDRFWSKCNNPDCSKVEGGFSEPYSNEPLDIPKWFQTYCDNVREELFLRPYTSTLMNSNSFTAALIEGSSCYVCRSNLVKELPSIRDTLAEGVIHQVSREVLGFPSRTLKKSR</sequence>
<name>A0ACB8ALZ5_9AGAM</name>
<organism evidence="1 2">
    <name type="scientific">Hygrophoropsis aurantiaca</name>
    <dbReference type="NCBI Taxonomy" id="72124"/>
    <lineage>
        <taxon>Eukaryota</taxon>
        <taxon>Fungi</taxon>
        <taxon>Dikarya</taxon>
        <taxon>Basidiomycota</taxon>
        <taxon>Agaricomycotina</taxon>
        <taxon>Agaricomycetes</taxon>
        <taxon>Agaricomycetidae</taxon>
        <taxon>Boletales</taxon>
        <taxon>Coniophorineae</taxon>
        <taxon>Hygrophoropsidaceae</taxon>
        <taxon>Hygrophoropsis</taxon>
    </lineage>
</organism>
<proteinExistence type="predicted"/>
<reference evidence="1" key="1">
    <citation type="journal article" date="2021" name="New Phytol.">
        <title>Evolutionary innovations through gain and loss of genes in the ectomycorrhizal Boletales.</title>
        <authorList>
            <person name="Wu G."/>
            <person name="Miyauchi S."/>
            <person name="Morin E."/>
            <person name="Kuo A."/>
            <person name="Drula E."/>
            <person name="Varga T."/>
            <person name="Kohler A."/>
            <person name="Feng B."/>
            <person name="Cao Y."/>
            <person name="Lipzen A."/>
            <person name="Daum C."/>
            <person name="Hundley H."/>
            <person name="Pangilinan J."/>
            <person name="Johnson J."/>
            <person name="Barry K."/>
            <person name="LaButti K."/>
            <person name="Ng V."/>
            <person name="Ahrendt S."/>
            <person name="Min B."/>
            <person name="Choi I.G."/>
            <person name="Park H."/>
            <person name="Plett J.M."/>
            <person name="Magnuson J."/>
            <person name="Spatafora J.W."/>
            <person name="Nagy L.G."/>
            <person name="Henrissat B."/>
            <person name="Grigoriev I.V."/>
            <person name="Yang Z.L."/>
            <person name="Xu J."/>
            <person name="Martin F.M."/>
        </authorList>
    </citation>
    <scope>NUCLEOTIDE SEQUENCE</scope>
    <source>
        <strain evidence="1">ATCC 28755</strain>
    </source>
</reference>
<gene>
    <name evidence="1" type="ORF">BJ138DRAFT_1144798</name>
</gene>
<evidence type="ECO:0000313" key="2">
    <source>
        <dbReference type="Proteomes" id="UP000790377"/>
    </source>
</evidence>
<evidence type="ECO:0000313" key="1">
    <source>
        <dbReference type="EMBL" id="KAH7913939.1"/>
    </source>
</evidence>
<protein>
    <submittedName>
        <fullName evidence="1">Uncharacterized protein</fullName>
    </submittedName>
</protein>